<dbReference type="EMBL" id="CP043617">
    <property type="protein sequence ID" value="QFR50434.1"/>
    <property type="molecule type" value="Genomic_DNA"/>
</dbReference>
<keyword evidence="3" id="KW-1185">Reference proteome</keyword>
<dbReference type="OrthoDB" id="9776116at2"/>
<dbReference type="Pfam" id="PF01882">
    <property type="entry name" value="DUF58"/>
    <property type="match status" value="1"/>
</dbReference>
<organism evidence="2 3">
    <name type="scientific">Sulfurimonas lithotrophica</name>
    <dbReference type="NCBI Taxonomy" id="2590022"/>
    <lineage>
        <taxon>Bacteria</taxon>
        <taxon>Pseudomonadati</taxon>
        <taxon>Campylobacterota</taxon>
        <taxon>Epsilonproteobacteria</taxon>
        <taxon>Campylobacterales</taxon>
        <taxon>Sulfurimonadaceae</taxon>
        <taxon>Sulfurimonas</taxon>
    </lineage>
</organism>
<gene>
    <name evidence="2" type="ORF">FJR48_04820</name>
</gene>
<proteinExistence type="predicted"/>
<evidence type="ECO:0000313" key="3">
    <source>
        <dbReference type="Proteomes" id="UP000326944"/>
    </source>
</evidence>
<dbReference type="Proteomes" id="UP000326944">
    <property type="component" value="Chromosome"/>
</dbReference>
<dbReference type="PANTHER" id="PTHR33608:SF6">
    <property type="entry name" value="BLL2464 PROTEIN"/>
    <property type="match status" value="1"/>
</dbReference>
<dbReference type="AlphaFoldDB" id="A0A5P8P418"/>
<protein>
    <submittedName>
        <fullName evidence="2">DUF58 domain-containing protein</fullName>
    </submittedName>
</protein>
<name>A0A5P8P418_9BACT</name>
<dbReference type="InterPro" id="IPR002881">
    <property type="entry name" value="DUF58"/>
</dbReference>
<evidence type="ECO:0000259" key="1">
    <source>
        <dbReference type="Pfam" id="PF01882"/>
    </source>
</evidence>
<accession>A0A5P8P418</accession>
<dbReference type="KEGG" id="sulg:FJR48_04820"/>
<evidence type="ECO:0000313" key="2">
    <source>
        <dbReference type="EMBL" id="QFR50434.1"/>
    </source>
</evidence>
<dbReference type="PANTHER" id="PTHR33608">
    <property type="entry name" value="BLL2464 PROTEIN"/>
    <property type="match status" value="1"/>
</dbReference>
<reference evidence="2 3" key="1">
    <citation type="submission" date="2019-09" db="EMBL/GenBank/DDBJ databases">
        <title>Sulfurimonas gotlandica sp. nov., a chemoautotrophic and psychrotolerant epsilonproteobacterium isolated from a pelagic redoxcline, and an emended description of the genus Sulfurimonas.</title>
        <authorList>
            <person name="Wang S."/>
            <person name="Jiang L."/>
            <person name="Shao S."/>
        </authorList>
    </citation>
    <scope>NUCLEOTIDE SEQUENCE [LARGE SCALE GENOMIC DNA]</scope>
    <source>
        <strain evidence="2 3">GYSZ_1</strain>
    </source>
</reference>
<sequence length="258" mass="29987">MVGNNPSIFQGEGYDFIELREYMPGDDIRHIDWNITAKMQSPYIKIFREERELNVVLVTILNGSVHFGSKKFKQESIAEIAALLGFSTLKNGDLLSYYSFTDKMDNFYKPSKKIHQIQSITKDILDFEALNKKVDFKFIADTLYKRLKRKSLILFVGDFFEIPDFKLLAKKHEVVSLIVRDKLEEKPPQMGFASLVDPESGATLEGDFNRSSVDSYAKKVHAHDHKLYDTFRKHQIRFTKVYTDDNPSVNLRRLFEGR</sequence>
<feature type="domain" description="DUF58" evidence="1">
    <location>
        <begin position="18"/>
        <end position="224"/>
    </location>
</feature>